<dbReference type="InterPro" id="IPR027417">
    <property type="entry name" value="P-loop_NTPase"/>
</dbReference>
<dbReference type="InterPro" id="IPR003959">
    <property type="entry name" value="ATPase_AAA_core"/>
</dbReference>
<dbReference type="Gene3D" id="3.40.50.300">
    <property type="entry name" value="P-loop containing nucleotide triphosphate hydrolases"/>
    <property type="match status" value="1"/>
</dbReference>
<dbReference type="GO" id="GO:0004176">
    <property type="term" value="F:ATP-dependent peptidase activity"/>
    <property type="evidence" value="ECO:0007669"/>
    <property type="project" value="InterPro"/>
</dbReference>
<accession>A0A7V8B0Q9</accession>
<reference evidence="2 3" key="1">
    <citation type="submission" date="2019-09" db="EMBL/GenBank/DDBJ databases">
        <title>Taxonomic organization of the family Brucellaceae based on a phylogenomic approach.</title>
        <authorList>
            <person name="Leclercq S."/>
            <person name="Cloeckaert A."/>
            <person name="Zygmunt M.S."/>
        </authorList>
    </citation>
    <scope>NUCLEOTIDE SEQUENCE [LARGE SCALE GENOMIC DNA]</scope>
    <source>
        <strain evidence="2 3">TA93</strain>
    </source>
</reference>
<sequence length="559" mass="61757">MGDQNACRQSKMYSSVISFLQSKMKENAPPLRSRCAFTKFIIASCQVVVKLIRGAKSSLLPITIGEWQMRSKEFPMAKKAEEKLGQNEVLDPSIWLADPESTSRAMEIASMLSMEITDGASAFNMAKVHFAESLICDNNREAEALTSYARFLLWVAACFGNAEALSLYLSEINAFLQVWKKSDVKNSLKMVPDFTNTIRRWKEKERELTKGIRLRPTHRAVHDRYDESVEAILAAMDFDENSSKPELRPVRKSYKSAPKKARDITVVKEIGDADSGEGKNIHKRFVNSIAIPLPLKGVMPQKGEFQAAIKREWPWASKIAETIEVALELQRSLGVSVPKLKPMLFVGEPGTGKTSLARRVGEIFGHKPTLISVGGSADSAGIAPVNRGWAASRPSAPFLAIHASESADACLIIDEIDKGVRVGGQNGSAAGALLSMLSNPEMCFDGCLMANVDLSHVTWIATANSLDGLPEALIDRFQIFVVHKASVEHLDTILASMRKRIAVEMEVIPEFLPTLDGDEYGALKSFFTAKGGSLRQFDRMYRFILGEAMKRENSNSMMM</sequence>
<dbReference type="GO" id="GO:0030163">
    <property type="term" value="P:protein catabolic process"/>
    <property type="evidence" value="ECO:0007669"/>
    <property type="project" value="InterPro"/>
</dbReference>
<dbReference type="EMBL" id="WBVY01000007">
    <property type="protein sequence ID" value="KAB2655088.1"/>
    <property type="molecule type" value="Genomic_DNA"/>
</dbReference>
<dbReference type="AlphaFoldDB" id="A0A7V8B0Q9"/>
<dbReference type="GO" id="GO:0016887">
    <property type="term" value="F:ATP hydrolysis activity"/>
    <property type="evidence" value="ECO:0007669"/>
    <property type="project" value="InterPro"/>
</dbReference>
<evidence type="ECO:0000313" key="3">
    <source>
        <dbReference type="Proteomes" id="UP000460650"/>
    </source>
</evidence>
<dbReference type="Pfam" id="PF00004">
    <property type="entry name" value="AAA"/>
    <property type="match status" value="1"/>
</dbReference>
<dbReference type="SUPFAM" id="SSF52540">
    <property type="entry name" value="P-loop containing nucleoside triphosphate hydrolases"/>
    <property type="match status" value="1"/>
</dbReference>
<comment type="caution">
    <text evidence="2">The sequence shown here is derived from an EMBL/GenBank/DDBJ whole genome shotgun (WGS) entry which is preliminary data.</text>
</comment>
<organism evidence="2 3">
    <name type="scientific">Brucella tritici</name>
    <dbReference type="NCBI Taxonomy" id="94626"/>
    <lineage>
        <taxon>Bacteria</taxon>
        <taxon>Pseudomonadati</taxon>
        <taxon>Pseudomonadota</taxon>
        <taxon>Alphaproteobacteria</taxon>
        <taxon>Hyphomicrobiales</taxon>
        <taxon>Brucellaceae</taxon>
        <taxon>Brucella/Ochrobactrum group</taxon>
        <taxon>Brucella</taxon>
    </lineage>
</organism>
<dbReference type="SMART" id="SM00382">
    <property type="entry name" value="AAA"/>
    <property type="match status" value="1"/>
</dbReference>
<name>A0A7V8B0Q9_9HYPH</name>
<protein>
    <submittedName>
        <fullName evidence="2">AAA family ATPase</fullName>
    </submittedName>
</protein>
<dbReference type="Proteomes" id="UP000460650">
    <property type="component" value="Unassembled WGS sequence"/>
</dbReference>
<evidence type="ECO:0000259" key="1">
    <source>
        <dbReference type="SMART" id="SM00382"/>
    </source>
</evidence>
<evidence type="ECO:0000313" key="2">
    <source>
        <dbReference type="EMBL" id="KAB2655088.1"/>
    </source>
</evidence>
<dbReference type="PANTHER" id="PTHR10046">
    <property type="entry name" value="ATP DEPENDENT LON PROTEASE FAMILY MEMBER"/>
    <property type="match status" value="1"/>
</dbReference>
<dbReference type="InterPro" id="IPR003593">
    <property type="entry name" value="AAA+_ATPase"/>
</dbReference>
<gene>
    <name evidence="2" type="ORF">F9K94_21260</name>
</gene>
<dbReference type="GO" id="GO:0004252">
    <property type="term" value="F:serine-type endopeptidase activity"/>
    <property type="evidence" value="ECO:0007669"/>
    <property type="project" value="InterPro"/>
</dbReference>
<dbReference type="InterPro" id="IPR027065">
    <property type="entry name" value="Lon_Prtase"/>
</dbReference>
<feature type="domain" description="AAA+ ATPase" evidence="1">
    <location>
        <begin position="339"/>
        <end position="487"/>
    </location>
</feature>
<proteinExistence type="predicted"/>
<dbReference type="GO" id="GO:0005524">
    <property type="term" value="F:ATP binding"/>
    <property type="evidence" value="ECO:0007669"/>
    <property type="project" value="InterPro"/>
</dbReference>